<protein>
    <submittedName>
        <fullName evidence="1">Uncharacterized protein</fullName>
    </submittedName>
</protein>
<gene>
    <name evidence="1" type="ORF">UFOVP328_344</name>
</gene>
<proteinExistence type="predicted"/>
<organism evidence="1">
    <name type="scientific">uncultured Caudovirales phage</name>
    <dbReference type="NCBI Taxonomy" id="2100421"/>
    <lineage>
        <taxon>Viruses</taxon>
        <taxon>Duplodnaviria</taxon>
        <taxon>Heunggongvirae</taxon>
        <taxon>Uroviricota</taxon>
        <taxon>Caudoviricetes</taxon>
        <taxon>Peduoviridae</taxon>
        <taxon>Maltschvirus</taxon>
        <taxon>Maltschvirus maltsch</taxon>
    </lineage>
</organism>
<dbReference type="EMBL" id="LR796341">
    <property type="protein sequence ID" value="CAB4138151.1"/>
    <property type="molecule type" value="Genomic_DNA"/>
</dbReference>
<reference evidence="1" key="1">
    <citation type="submission" date="2020-04" db="EMBL/GenBank/DDBJ databases">
        <authorList>
            <person name="Chiriac C."/>
            <person name="Salcher M."/>
            <person name="Ghai R."/>
            <person name="Kavagutti S V."/>
        </authorList>
    </citation>
    <scope>NUCLEOTIDE SEQUENCE</scope>
</reference>
<evidence type="ECO:0000313" key="1">
    <source>
        <dbReference type="EMBL" id="CAB4138151.1"/>
    </source>
</evidence>
<name>A0A6J5LVP4_9CAUD</name>
<sequence length="141" mass="16549">MWPADFAGRLESWNRLREQTQNLDAEHALQAINSWWFGVPWRPYYLHWDDIQTWPDPWQLLSDNYYCDLARALGILYTITLLDRADLGDATMVLTETGDNLVLVSKSKYILNWDQDTIVNTIQAVNIKKQLTQSTVKQQYL</sequence>
<accession>A0A6J5LVP4</accession>